<proteinExistence type="predicted"/>
<evidence type="ECO:0000256" key="8">
    <source>
        <dbReference type="ARBA" id="ARBA00022840"/>
    </source>
</evidence>
<evidence type="ECO:0000256" key="7">
    <source>
        <dbReference type="ARBA" id="ARBA00022741"/>
    </source>
</evidence>
<dbReference type="Pfam" id="PF00512">
    <property type="entry name" value="HisKA"/>
    <property type="match status" value="1"/>
</dbReference>
<keyword evidence="7" id="KW-0547">Nucleotide-binding</keyword>
<dbReference type="SUPFAM" id="SSF47226">
    <property type="entry name" value="Histidine-containing phosphotransfer domain, HPT domain"/>
    <property type="match status" value="1"/>
</dbReference>
<gene>
    <name evidence="19" type="ORF">NF867_10250</name>
</gene>
<dbReference type="Pfam" id="PF13426">
    <property type="entry name" value="PAS_9"/>
    <property type="match status" value="1"/>
</dbReference>
<dbReference type="SUPFAM" id="SSF52172">
    <property type="entry name" value="CheY-like"/>
    <property type="match status" value="1"/>
</dbReference>
<dbReference type="SMART" id="SM00388">
    <property type="entry name" value="HisKA"/>
    <property type="match status" value="1"/>
</dbReference>
<evidence type="ECO:0000256" key="11">
    <source>
        <dbReference type="ARBA" id="ARBA00023136"/>
    </source>
</evidence>
<feature type="transmembrane region" description="Helical" evidence="14">
    <location>
        <begin position="48"/>
        <end position="70"/>
    </location>
</feature>
<dbReference type="PROSITE" id="PS50113">
    <property type="entry name" value="PAC"/>
    <property type="match status" value="3"/>
</dbReference>
<feature type="domain" description="Histidine kinase" evidence="15">
    <location>
        <begin position="833"/>
        <end position="1054"/>
    </location>
</feature>
<name>A0A9X2JDT0_9SPHI</name>
<comment type="caution">
    <text evidence="19">The sequence shown here is derived from an EMBL/GenBank/DDBJ whole genome shotgun (WGS) entry which is preliminary data.</text>
</comment>
<dbReference type="SMART" id="SM00091">
    <property type="entry name" value="PAS"/>
    <property type="match status" value="3"/>
</dbReference>
<evidence type="ECO:0000313" key="19">
    <source>
        <dbReference type="EMBL" id="MCO4293245.1"/>
    </source>
</evidence>
<evidence type="ECO:0000256" key="12">
    <source>
        <dbReference type="PROSITE-ProRule" id="PRU00169"/>
    </source>
</evidence>
<feature type="modified residue" description="4-aspartylphosphate" evidence="12">
    <location>
        <position position="1127"/>
    </location>
</feature>
<evidence type="ECO:0000256" key="3">
    <source>
        <dbReference type="ARBA" id="ARBA00012438"/>
    </source>
</evidence>
<dbReference type="CDD" id="cd00130">
    <property type="entry name" value="PAS"/>
    <property type="match status" value="1"/>
</dbReference>
<accession>A0A9X2JDT0</accession>
<organism evidence="19 20">
    <name type="scientific">Solitalea agri</name>
    <dbReference type="NCBI Taxonomy" id="2953739"/>
    <lineage>
        <taxon>Bacteria</taxon>
        <taxon>Pseudomonadati</taxon>
        <taxon>Bacteroidota</taxon>
        <taxon>Sphingobacteriia</taxon>
        <taxon>Sphingobacteriales</taxon>
        <taxon>Sphingobacteriaceae</taxon>
        <taxon>Solitalea</taxon>
    </lineage>
</organism>
<evidence type="ECO:0000259" key="17">
    <source>
        <dbReference type="PROSITE" id="PS50112"/>
    </source>
</evidence>
<keyword evidence="13" id="KW-0175">Coiled coil</keyword>
<feature type="coiled-coil region" evidence="13">
    <location>
        <begin position="406"/>
        <end position="433"/>
    </location>
</feature>
<keyword evidence="20" id="KW-1185">Reference proteome</keyword>
<evidence type="ECO:0000256" key="13">
    <source>
        <dbReference type="SAM" id="Coils"/>
    </source>
</evidence>
<dbReference type="CDD" id="cd17546">
    <property type="entry name" value="REC_hyHK_CKI1_RcsC-like"/>
    <property type="match status" value="1"/>
</dbReference>
<dbReference type="PROSITE" id="PS50112">
    <property type="entry name" value="PAS"/>
    <property type="match status" value="1"/>
</dbReference>
<evidence type="ECO:0000256" key="6">
    <source>
        <dbReference type="ARBA" id="ARBA00022692"/>
    </source>
</evidence>
<feature type="domain" description="PAC" evidence="18">
    <location>
        <begin position="763"/>
        <end position="815"/>
    </location>
</feature>
<keyword evidence="10" id="KW-0902">Two-component regulatory system</keyword>
<keyword evidence="8 19" id="KW-0067">ATP-binding</keyword>
<reference evidence="19" key="1">
    <citation type="submission" date="2022-06" db="EMBL/GenBank/DDBJ databases">
        <title>Solitalea sp. MAHUQ-68 isolated from rhizospheric soil.</title>
        <authorList>
            <person name="Huq M.A."/>
        </authorList>
    </citation>
    <scope>NUCLEOTIDE SEQUENCE</scope>
    <source>
        <strain evidence="19">MAHUQ-68</strain>
    </source>
</reference>
<dbReference type="InterPro" id="IPR003661">
    <property type="entry name" value="HisK_dim/P_dom"/>
</dbReference>
<evidence type="ECO:0000259" key="18">
    <source>
        <dbReference type="PROSITE" id="PS50113"/>
    </source>
</evidence>
<dbReference type="InterPro" id="IPR005467">
    <property type="entry name" value="His_kinase_dom"/>
</dbReference>
<feature type="domain" description="Response regulatory" evidence="16">
    <location>
        <begin position="1078"/>
        <end position="1196"/>
    </location>
</feature>
<dbReference type="Gene3D" id="3.30.565.10">
    <property type="entry name" value="Histidine kinase-like ATPase, C-terminal domain"/>
    <property type="match status" value="1"/>
</dbReference>
<dbReference type="NCBIfam" id="TIGR00229">
    <property type="entry name" value="sensory_box"/>
    <property type="match status" value="2"/>
</dbReference>
<dbReference type="Pfam" id="PF02518">
    <property type="entry name" value="HATPase_c"/>
    <property type="match status" value="1"/>
</dbReference>
<evidence type="ECO:0000259" key="15">
    <source>
        <dbReference type="PROSITE" id="PS50109"/>
    </source>
</evidence>
<feature type="domain" description="PAC" evidence="18">
    <location>
        <begin position="637"/>
        <end position="689"/>
    </location>
</feature>
<keyword evidence="5 12" id="KW-0597">Phosphoprotein</keyword>
<evidence type="ECO:0000256" key="5">
    <source>
        <dbReference type="ARBA" id="ARBA00022553"/>
    </source>
</evidence>
<evidence type="ECO:0000256" key="9">
    <source>
        <dbReference type="ARBA" id="ARBA00022989"/>
    </source>
</evidence>
<evidence type="ECO:0000256" key="10">
    <source>
        <dbReference type="ARBA" id="ARBA00023012"/>
    </source>
</evidence>
<dbReference type="Pfam" id="PF00072">
    <property type="entry name" value="Response_reg"/>
    <property type="match status" value="1"/>
</dbReference>
<dbReference type="InterPro" id="IPR000700">
    <property type="entry name" value="PAS-assoc_C"/>
</dbReference>
<dbReference type="InterPro" id="IPR003594">
    <property type="entry name" value="HATPase_dom"/>
</dbReference>
<dbReference type="SMART" id="SM00387">
    <property type="entry name" value="HATPase_c"/>
    <property type="match status" value="1"/>
</dbReference>
<evidence type="ECO:0000256" key="14">
    <source>
        <dbReference type="SAM" id="Phobius"/>
    </source>
</evidence>
<feature type="transmembrane region" description="Helical" evidence="14">
    <location>
        <begin position="251"/>
        <end position="277"/>
    </location>
</feature>
<dbReference type="InterPro" id="IPR011006">
    <property type="entry name" value="CheY-like_superfamily"/>
</dbReference>
<dbReference type="SMART" id="SM00086">
    <property type="entry name" value="PAC"/>
    <property type="match status" value="2"/>
</dbReference>
<keyword evidence="11 14" id="KW-0472">Membrane</keyword>
<evidence type="ECO:0000259" key="16">
    <source>
        <dbReference type="PROSITE" id="PS50110"/>
    </source>
</evidence>
<dbReference type="EC" id="2.7.13.3" evidence="3"/>
<dbReference type="GO" id="GO:0000155">
    <property type="term" value="F:phosphorelay sensor kinase activity"/>
    <property type="evidence" value="ECO:0007669"/>
    <property type="project" value="InterPro"/>
</dbReference>
<dbReference type="CDD" id="cd16922">
    <property type="entry name" value="HATPase_EvgS-ArcB-TorS-like"/>
    <property type="match status" value="1"/>
</dbReference>
<dbReference type="Proteomes" id="UP001155182">
    <property type="component" value="Unassembled WGS sequence"/>
</dbReference>
<dbReference type="PANTHER" id="PTHR45339:SF1">
    <property type="entry name" value="HYBRID SIGNAL TRANSDUCTION HISTIDINE KINASE J"/>
    <property type="match status" value="1"/>
</dbReference>
<dbReference type="SMART" id="SM00448">
    <property type="entry name" value="REC"/>
    <property type="match status" value="1"/>
</dbReference>
<comment type="subcellular location">
    <subcellularLocation>
        <location evidence="2">Cell membrane</location>
        <topology evidence="2">Multi-pass membrane protein</topology>
    </subcellularLocation>
</comment>
<dbReference type="SUPFAM" id="SSF55874">
    <property type="entry name" value="ATPase domain of HSP90 chaperone/DNA topoisomerase II/histidine kinase"/>
    <property type="match status" value="1"/>
</dbReference>
<dbReference type="Gene3D" id="3.40.50.2300">
    <property type="match status" value="1"/>
</dbReference>
<evidence type="ECO:0000256" key="4">
    <source>
        <dbReference type="ARBA" id="ARBA00022475"/>
    </source>
</evidence>
<feature type="transmembrane region" description="Helical" evidence="14">
    <location>
        <begin position="181"/>
        <end position="207"/>
    </location>
</feature>
<dbReference type="RefSeq" id="WP_252587750.1">
    <property type="nucleotide sequence ID" value="NZ_JAMWYS010000034.1"/>
</dbReference>
<dbReference type="InterPro" id="IPR001610">
    <property type="entry name" value="PAC"/>
</dbReference>
<dbReference type="PROSITE" id="PS50109">
    <property type="entry name" value="HIS_KIN"/>
    <property type="match status" value="1"/>
</dbReference>
<dbReference type="InterPro" id="IPR036097">
    <property type="entry name" value="HisK_dim/P_sf"/>
</dbReference>
<dbReference type="InterPro" id="IPR001789">
    <property type="entry name" value="Sig_transdc_resp-reg_receiver"/>
</dbReference>
<dbReference type="InterPro" id="IPR036890">
    <property type="entry name" value="HATPase_C_sf"/>
</dbReference>
<feature type="transmembrane region" description="Helical" evidence="14">
    <location>
        <begin position="82"/>
        <end position="103"/>
    </location>
</feature>
<evidence type="ECO:0000256" key="2">
    <source>
        <dbReference type="ARBA" id="ARBA00004651"/>
    </source>
</evidence>
<feature type="domain" description="PAS" evidence="17">
    <location>
        <begin position="549"/>
        <end position="620"/>
    </location>
</feature>
<dbReference type="EMBL" id="JAMWYS010000034">
    <property type="protein sequence ID" value="MCO4293245.1"/>
    <property type="molecule type" value="Genomic_DNA"/>
</dbReference>
<dbReference type="InterPro" id="IPR004358">
    <property type="entry name" value="Sig_transdc_His_kin-like_C"/>
</dbReference>
<evidence type="ECO:0000313" key="20">
    <source>
        <dbReference type="Proteomes" id="UP001155182"/>
    </source>
</evidence>
<dbReference type="InterPro" id="IPR000014">
    <property type="entry name" value="PAS"/>
</dbReference>
<dbReference type="SUPFAM" id="SSF47384">
    <property type="entry name" value="Homodimeric domain of signal transducing histidine kinase"/>
    <property type="match status" value="1"/>
</dbReference>
<comment type="catalytic activity">
    <reaction evidence="1">
        <text>ATP + protein L-histidine = ADP + protein N-phospho-L-histidine.</text>
        <dbReference type="EC" id="2.7.13.3"/>
    </reaction>
</comment>
<protein>
    <recommendedName>
        <fullName evidence="3">histidine kinase</fullName>
        <ecNumber evidence="3">2.7.13.3</ecNumber>
    </recommendedName>
</protein>
<dbReference type="PRINTS" id="PR00344">
    <property type="entry name" value="BCTRLSENSOR"/>
</dbReference>
<dbReference type="GO" id="GO:0005886">
    <property type="term" value="C:plasma membrane"/>
    <property type="evidence" value="ECO:0007669"/>
    <property type="project" value="UniProtKB-SubCell"/>
</dbReference>
<dbReference type="FunFam" id="3.30.565.10:FF:000010">
    <property type="entry name" value="Sensor histidine kinase RcsC"/>
    <property type="match status" value="1"/>
</dbReference>
<dbReference type="Gene3D" id="3.30.450.20">
    <property type="entry name" value="PAS domain"/>
    <property type="match status" value="4"/>
</dbReference>
<dbReference type="CDD" id="cd00082">
    <property type="entry name" value="HisKA"/>
    <property type="match status" value="1"/>
</dbReference>
<dbReference type="GO" id="GO:0005524">
    <property type="term" value="F:ATP binding"/>
    <property type="evidence" value="ECO:0007669"/>
    <property type="project" value="UniProtKB-KW"/>
</dbReference>
<dbReference type="PROSITE" id="PS50110">
    <property type="entry name" value="RESPONSE_REGULATORY"/>
    <property type="match status" value="1"/>
</dbReference>
<feature type="domain" description="PAC" evidence="18">
    <location>
        <begin position="371"/>
        <end position="422"/>
    </location>
</feature>
<feature type="transmembrane region" description="Helical" evidence="14">
    <location>
        <begin position="156"/>
        <end position="175"/>
    </location>
</feature>
<keyword evidence="6 14" id="KW-0812">Transmembrane</keyword>
<keyword evidence="4" id="KW-1003">Cell membrane</keyword>
<dbReference type="InterPro" id="IPR035965">
    <property type="entry name" value="PAS-like_dom_sf"/>
</dbReference>
<dbReference type="InterPro" id="IPR036641">
    <property type="entry name" value="HPT_dom_sf"/>
</dbReference>
<dbReference type="SUPFAM" id="SSF55785">
    <property type="entry name" value="PYP-like sensor domain (PAS domain)"/>
    <property type="match status" value="4"/>
</dbReference>
<feature type="transmembrane region" description="Helical" evidence="14">
    <location>
        <begin position="123"/>
        <end position="144"/>
    </location>
</feature>
<dbReference type="Gene3D" id="1.10.287.130">
    <property type="match status" value="1"/>
</dbReference>
<keyword evidence="9 14" id="KW-1133">Transmembrane helix</keyword>
<evidence type="ECO:0000256" key="1">
    <source>
        <dbReference type="ARBA" id="ARBA00000085"/>
    </source>
</evidence>
<sequence>MESNSTNSKIQFINFARFAAITSIIVSTLAIIGWYAKITILSSVIADYAPMKPTTAISLATLGVILLILATEQPYSISKKTVVSGGLLVIASIVIYNVIQYYKSTLYIEDYLLSSATLQGSEVILISPAGLTCLMLFVCAVPMMLARKFTGAVQTLLSMVIIIGSTRLLGFVFQFNSFLKLLYFAPMALNTSIMYTFLGFGFLFVHPNHGFVRILSSELQGGKIARRLVPNAVLIPIFLLLLRFASNFYNFLPYGISIIIITISVIILSVAAIIMAANRLNQIDLIRNQQEAGMKKSEDFLRISQSIAHLGSWEYDLEQNKILWSEETYKIFELSPDANIDSYFPIKRNTGNSNEQLINASIESINTGLPFDIELEYLTAKNHKIIIRISGQPEYKKGKVYKLSGIIQDITEKKRLESKLKQKEADLTTLLENTDALVWSVDRDYRFITSNHKYLKHFEKTHQFTPLKGYNLLTHLSNSIYYHKWKDLYDKALNGVYFSEELAMEFNGQKQFFQYAFTPIISNNEVEGVTIYGIETTQQKINEQRIDEMAQLQKAILDNTGYAVIVTDEHHNTKIFNKSAERILGYRAEEMLDDQTCNRITLPLERIELAERFSRELGIEVPLSEAFTIKAKLNMPCEFECHFIHKNGHQLPVTLNISAIHDNFGELIGYICFANDITEQRKIAQTIKQNESNLMALIENIDEPIWSINTTHKLITANNAFRKRLKEIYGVDMNQEKAYRSDFSVQDYELWGTLYQRAFTGERFTQQNEFNVEGKKVYYETSFNPIYSENHEVIGAAMFGKNITHIKKFEQELIEAKVKAENAAAIKSQFLSTMSHEIRTPLNAVIGMTHLLLDENTQDAQLEKLETLRFSSENLLTLINDILDYNKIESTVIDFENIPYNLEDLLDHIYNSFLYQSDLKGIRLEMEIVDAFHKLVIGDPARLSQILSNLIGNAIKFTESGAVTIKVKQLQCDGDFADLYFEISDTGIGIPPDKLDIIFEHFTQASSETTRKFGGTGLGLAITKRLLELMNSSIQVKSEKDKGSTFNFTLRQKKYKGKSISTIGNSDSVGKPSLQDVKILVVEDNSTNRIVIEKFLLKWNAEVYFANNGRQAIEMVQLHDFDIVLMDLLMPEMDGYQATQNIRSFEGEKYSTLPIIALSAAALVEVRDRVYNVGMNAYLTKPFDPHDLYLTIVKCLNKNQTFSDIQIQQETMNKEVVDFSKILEITEDNPDFLREFLEIAIDSVNELTGNYETFLRRNDLNGIRETNHKHTPLMEMMNMGPFKKGFEDAKTMLISEIRDSQQMESFIKKMKEYGVLVINEMKKRLVELNKQINANTEDTADV</sequence>
<feature type="transmembrane region" description="Helical" evidence="14">
    <location>
        <begin position="12"/>
        <end position="36"/>
    </location>
</feature>
<dbReference type="PANTHER" id="PTHR45339">
    <property type="entry name" value="HYBRID SIGNAL TRANSDUCTION HISTIDINE KINASE J"/>
    <property type="match status" value="1"/>
</dbReference>